<gene>
    <name evidence="9" type="ORF">AVDCRST_MAG78-150</name>
</gene>
<feature type="signal peptide" evidence="7">
    <location>
        <begin position="1"/>
        <end position="22"/>
    </location>
</feature>
<dbReference type="InterPro" id="IPR019931">
    <property type="entry name" value="LPXTG_anchor"/>
</dbReference>
<feature type="domain" description="Gram-positive cocci surface proteins LPxTG" evidence="8">
    <location>
        <begin position="350"/>
        <end position="383"/>
    </location>
</feature>
<reference evidence="9" key="1">
    <citation type="submission" date="2020-02" db="EMBL/GenBank/DDBJ databases">
        <authorList>
            <person name="Meier V. D."/>
        </authorList>
    </citation>
    <scope>NUCLEOTIDE SEQUENCE</scope>
    <source>
        <strain evidence="9">AVDCRST_MAG78</strain>
    </source>
</reference>
<evidence type="ECO:0000256" key="3">
    <source>
        <dbReference type="ARBA" id="ARBA00022729"/>
    </source>
</evidence>
<feature type="region of interest" description="Disordered" evidence="5">
    <location>
        <begin position="320"/>
        <end position="350"/>
    </location>
</feature>
<evidence type="ECO:0000256" key="4">
    <source>
        <dbReference type="ARBA" id="ARBA00023088"/>
    </source>
</evidence>
<evidence type="ECO:0000256" key="2">
    <source>
        <dbReference type="ARBA" id="ARBA00022525"/>
    </source>
</evidence>
<protein>
    <recommendedName>
        <fullName evidence="8">Gram-positive cocci surface proteins LPxTG domain-containing protein</fullName>
    </recommendedName>
</protein>
<keyword evidence="6" id="KW-0472">Membrane</keyword>
<evidence type="ECO:0000256" key="7">
    <source>
        <dbReference type="SAM" id="SignalP"/>
    </source>
</evidence>
<feature type="region of interest" description="Disordered" evidence="5">
    <location>
        <begin position="24"/>
        <end position="207"/>
    </location>
</feature>
<evidence type="ECO:0000256" key="1">
    <source>
        <dbReference type="ARBA" id="ARBA00022512"/>
    </source>
</evidence>
<dbReference type="AlphaFoldDB" id="A0A6J4P5M7"/>
<name>A0A6J4P5M7_9ACTN</name>
<feature type="compositionally biased region" description="Acidic residues" evidence="5">
    <location>
        <begin position="176"/>
        <end position="200"/>
    </location>
</feature>
<keyword evidence="2" id="KW-0964">Secreted</keyword>
<keyword evidence="4" id="KW-0572">Peptidoglycan-anchor</keyword>
<feature type="chain" id="PRO_5026939289" description="Gram-positive cocci surface proteins LPxTG domain-containing protein" evidence="7">
    <location>
        <begin position="23"/>
        <end position="383"/>
    </location>
</feature>
<feature type="compositionally biased region" description="Polar residues" evidence="5">
    <location>
        <begin position="335"/>
        <end position="348"/>
    </location>
</feature>
<proteinExistence type="predicted"/>
<evidence type="ECO:0000313" key="9">
    <source>
        <dbReference type="EMBL" id="CAA9406881.1"/>
    </source>
</evidence>
<feature type="compositionally biased region" description="Basic and acidic residues" evidence="5">
    <location>
        <begin position="136"/>
        <end position="175"/>
    </location>
</feature>
<dbReference type="EMBL" id="CADCVB010000008">
    <property type="protein sequence ID" value="CAA9406881.1"/>
    <property type="molecule type" value="Genomic_DNA"/>
</dbReference>
<evidence type="ECO:0000256" key="6">
    <source>
        <dbReference type="SAM" id="Phobius"/>
    </source>
</evidence>
<evidence type="ECO:0000256" key="5">
    <source>
        <dbReference type="SAM" id="MobiDB-lite"/>
    </source>
</evidence>
<keyword evidence="3 7" id="KW-0732">Signal</keyword>
<feature type="transmembrane region" description="Helical" evidence="6">
    <location>
        <begin position="356"/>
        <end position="378"/>
    </location>
</feature>
<feature type="compositionally biased region" description="Low complexity" evidence="5">
    <location>
        <begin position="49"/>
        <end position="59"/>
    </location>
</feature>
<dbReference type="PROSITE" id="PS50847">
    <property type="entry name" value="GRAM_POS_ANCHORING"/>
    <property type="match status" value="1"/>
</dbReference>
<keyword evidence="6" id="KW-0812">Transmembrane</keyword>
<feature type="compositionally biased region" description="Gly residues" evidence="5">
    <location>
        <begin position="114"/>
        <end position="123"/>
    </location>
</feature>
<keyword evidence="1" id="KW-0134">Cell wall</keyword>
<accession>A0A6J4P5M7</accession>
<organism evidence="9">
    <name type="scientific">uncultured Rubrobacteraceae bacterium</name>
    <dbReference type="NCBI Taxonomy" id="349277"/>
    <lineage>
        <taxon>Bacteria</taxon>
        <taxon>Bacillati</taxon>
        <taxon>Actinomycetota</taxon>
        <taxon>Rubrobacteria</taxon>
        <taxon>Rubrobacterales</taxon>
        <taxon>Rubrobacteraceae</taxon>
        <taxon>environmental samples</taxon>
    </lineage>
</organism>
<evidence type="ECO:0000259" key="8">
    <source>
        <dbReference type="PROSITE" id="PS50847"/>
    </source>
</evidence>
<feature type="compositionally biased region" description="Low complexity" evidence="5">
    <location>
        <begin position="94"/>
        <end position="113"/>
    </location>
</feature>
<keyword evidence="6" id="KW-1133">Transmembrane helix</keyword>
<sequence>MKNLMIVVAFLVVALVAAPAIAQDDESTNPPDAPVSDAPGAPLPKASAELPLPEDTTPEVPLPETPPEDADPVSDAGGDGTITNTGPVEDTSDDGTITDTGLDEAGPGNDSSAGPGGGAGPGGNTHDDIVEDLDKDNDADAEKKAVDSDKVDAEDREDRVADRILADLKDGKKDKDDDDADEDGVEQSTDQDADSGDTDQDANVINTGDNVNQCVGILQVANTGNAQNATGITQFDSETDEIELEDGSSITLTPQLVVDCRQIILQIVKGERPNESKISKTKLREAIQPRSAAAPILRTGGVPNRIGELSNRAGAGVVVPASSRPGSTAAPKVLSASSAGQPKASSLRSLPRTGGFSGYATLLGLGAGVLLIGGGLLARRLSR</sequence>